<accession>A0A0A7CLP0</accession>
<sequence>MKFLGLTLLGQCAYVWAQMAGGWNPGSISDSDTINAYGKAMSLQSNFDGTSWPILCTAKINSVEQQVVSGMNYKFHVAGCVVGSLQAATRNVCTCLSTTKYVVVIYDQSWTNTHKVLNITGFVPLYVGQPWVFVSTCIASSDANSHFGGWKNHSAPCKVTINLFYKAVQNEDNYNMTNFPYICAKRIKSVDSQTVAGINYVYHIQGCEVEQITQTKKTCSCNQTSSITLSIYSAPWLNICQVTQINQETK</sequence>
<dbReference type="PROSITE" id="PS00287">
    <property type="entry name" value="CYSTATIN"/>
    <property type="match status" value="1"/>
</dbReference>
<dbReference type="SUPFAM" id="SSF54403">
    <property type="entry name" value="Cystatin/monellin"/>
    <property type="match status" value="2"/>
</dbReference>
<dbReference type="Gene3D" id="3.10.450.10">
    <property type="match status" value="2"/>
</dbReference>
<evidence type="ECO:0000313" key="2">
    <source>
        <dbReference type="EMBL" id="AIG55388.1"/>
    </source>
</evidence>
<proteinExistence type="predicted"/>
<feature type="chain" id="PRO_5002027250" evidence="1">
    <location>
        <begin position="18"/>
        <end position="250"/>
    </location>
</feature>
<keyword evidence="1" id="KW-0732">Signal</keyword>
<dbReference type="EMBL" id="KM037927">
    <property type="protein sequence ID" value="AIG55388.1"/>
    <property type="molecule type" value="Genomic_DNA"/>
</dbReference>
<dbReference type="InterPro" id="IPR046350">
    <property type="entry name" value="Cystatin_sf"/>
</dbReference>
<organism evidence="2">
    <name type="scientific">Thraustotheca clavata</name>
    <dbReference type="NCBI Taxonomy" id="74557"/>
    <lineage>
        <taxon>Eukaryota</taxon>
        <taxon>Sar</taxon>
        <taxon>Stramenopiles</taxon>
        <taxon>Oomycota</taxon>
        <taxon>Saprolegniomycetes</taxon>
        <taxon>Saprolegniales</taxon>
        <taxon>Achlyaceae</taxon>
        <taxon>Thraustotheca</taxon>
    </lineage>
</organism>
<dbReference type="AlphaFoldDB" id="A0A0A7CLP0"/>
<protein>
    <submittedName>
        <fullName evidence="2">Secreted protein</fullName>
    </submittedName>
</protein>
<dbReference type="InterPro" id="IPR018073">
    <property type="entry name" value="Prot_inh_cystat_CS"/>
</dbReference>
<evidence type="ECO:0000256" key="1">
    <source>
        <dbReference type="SAM" id="SignalP"/>
    </source>
</evidence>
<reference evidence="2" key="1">
    <citation type="journal article" date="2014" name="Genome Biol. Evol.">
        <title>The secreted proteins of Achlya hypogyna and Thraustotheca clavata identify the ancestral oomycete secretome and reveal gene acquisitions by horizontal gene transfer.</title>
        <authorList>
            <person name="Misner I."/>
            <person name="Blouin N."/>
            <person name="Leonard G."/>
            <person name="Richards T.A."/>
            <person name="Lane C.E."/>
        </authorList>
    </citation>
    <scope>NUCLEOTIDE SEQUENCE</scope>
    <source>
        <strain evidence="2">ATCC 34112</strain>
    </source>
</reference>
<feature type="signal peptide" evidence="1">
    <location>
        <begin position="1"/>
        <end position="17"/>
    </location>
</feature>
<name>A0A0A7CLP0_9STRA</name>